<accession>A0ACC7NZ58</accession>
<dbReference type="EMBL" id="JBJURJ010000011">
    <property type="protein sequence ID" value="MFM9330064.1"/>
    <property type="molecule type" value="Genomic_DNA"/>
</dbReference>
<dbReference type="Proteomes" id="UP001631969">
    <property type="component" value="Unassembled WGS sequence"/>
</dbReference>
<evidence type="ECO:0000313" key="1">
    <source>
        <dbReference type="EMBL" id="MFM9330064.1"/>
    </source>
</evidence>
<comment type="caution">
    <text evidence="1">The sequence shown here is derived from an EMBL/GenBank/DDBJ whole genome shotgun (WGS) entry which is preliminary data.</text>
</comment>
<evidence type="ECO:0000313" key="2">
    <source>
        <dbReference type="Proteomes" id="UP001631969"/>
    </source>
</evidence>
<protein>
    <submittedName>
        <fullName evidence="1">EamA family transporter RarD</fullName>
    </submittedName>
</protein>
<keyword evidence="2" id="KW-1185">Reference proteome</keyword>
<name>A0ACC7NZ58_9BACL</name>
<reference evidence="1" key="1">
    <citation type="submission" date="2024-12" db="EMBL/GenBank/DDBJ databases">
        <authorList>
            <person name="Wu N."/>
        </authorList>
    </citation>
    <scope>NUCLEOTIDE SEQUENCE</scope>
    <source>
        <strain evidence="1">P15</strain>
    </source>
</reference>
<proteinExistence type="predicted"/>
<organism evidence="1 2">
    <name type="scientific">Paenibacillus mesotrionivorans</name>
    <dbReference type="NCBI Taxonomy" id="3160968"/>
    <lineage>
        <taxon>Bacteria</taxon>
        <taxon>Bacillati</taxon>
        <taxon>Bacillota</taxon>
        <taxon>Bacilli</taxon>
        <taxon>Bacillales</taxon>
        <taxon>Paenibacillaceae</taxon>
        <taxon>Paenibacillus</taxon>
    </lineage>
</organism>
<sequence>MNTKGFTYALLAYLAWGFLPLYWKALDSVPAWEILGHRMVWSLVFLMGILLISRRFSEYRQVVRNRRTARYLGLASILISTNWLVFIWAVNNGHMVETSLGYYMNPLLNVLLGVLFLKERLHAGQWAAIALAFTGVAVVTIEHGRLPWISLVLAASFALYGLIKKKANVDATLGLAWETTFVAPLAAIYLLYTQFTGHAGTGSLDTWHWILLLLAGAATVMPLFWFAKAAATLSLSTIGFIQYVGPTITLILGVAVYHETFDTARWISFGLIWAALVVYTWSSLRAAAKASRTRAEACEAA</sequence>
<gene>
    <name evidence="1" type="primary">rarD</name>
    <name evidence="1" type="ORF">ACI1P1_17335</name>
</gene>